<keyword evidence="4" id="KW-1185">Reference proteome</keyword>
<evidence type="ECO:0000313" key="4">
    <source>
        <dbReference type="Proteomes" id="UP000032360"/>
    </source>
</evidence>
<dbReference type="Proteomes" id="UP000032360">
    <property type="component" value="Unassembled WGS sequence"/>
</dbReference>
<dbReference type="PROSITE" id="PS52050">
    <property type="entry name" value="WYL"/>
    <property type="match status" value="2"/>
</dbReference>
<name>A0A0D8HL10_9ACTN</name>
<reference evidence="3 4" key="1">
    <citation type="submission" date="2015-01" db="EMBL/GenBank/DDBJ databases">
        <title>Draft genome of the acidophilic iron oxidizer Acidithrix ferrooxidans strain Py-F3.</title>
        <authorList>
            <person name="Poehlein A."/>
            <person name="Eisen S."/>
            <person name="Schloemann M."/>
            <person name="Johnson B.D."/>
            <person name="Daniel R."/>
            <person name="Muehling M."/>
        </authorList>
    </citation>
    <scope>NUCLEOTIDE SEQUENCE [LARGE SCALE GENOMIC DNA]</scope>
    <source>
        <strain evidence="3 4">Py-F3</strain>
    </source>
</reference>
<dbReference type="OrthoDB" id="3268930at2"/>
<dbReference type="InterPro" id="IPR026881">
    <property type="entry name" value="WYL_dom"/>
</dbReference>
<organism evidence="3 4">
    <name type="scientific">Acidithrix ferrooxidans</name>
    <dbReference type="NCBI Taxonomy" id="1280514"/>
    <lineage>
        <taxon>Bacteria</taxon>
        <taxon>Bacillati</taxon>
        <taxon>Actinomycetota</taxon>
        <taxon>Acidimicrobiia</taxon>
        <taxon>Acidimicrobiales</taxon>
        <taxon>Acidimicrobiaceae</taxon>
        <taxon>Acidithrix</taxon>
    </lineage>
</organism>
<gene>
    <name evidence="3" type="ORF">AXFE_07900</name>
</gene>
<dbReference type="EMBL" id="JXYS01000018">
    <property type="protein sequence ID" value="KJF18402.1"/>
    <property type="molecule type" value="Genomic_DNA"/>
</dbReference>
<dbReference type="Pfam" id="PF13280">
    <property type="entry name" value="WYL"/>
    <property type="match status" value="2"/>
</dbReference>
<protein>
    <recommendedName>
        <fullName evidence="5">WYL domain-containing protein</fullName>
    </recommendedName>
</protein>
<feature type="domain" description="WYL" evidence="1">
    <location>
        <begin position="477"/>
        <end position="544"/>
    </location>
</feature>
<dbReference type="STRING" id="1280514.AXFE_07900"/>
<feature type="domain" description="PafC HTH" evidence="2">
    <location>
        <begin position="343"/>
        <end position="434"/>
    </location>
</feature>
<dbReference type="PANTHER" id="PTHR34580">
    <property type="match status" value="1"/>
</dbReference>
<accession>A0A0D8HL10</accession>
<dbReference type="AlphaFoldDB" id="A0A0D8HL10"/>
<dbReference type="PANTHER" id="PTHR34580:SF1">
    <property type="entry name" value="PROTEIN PAFC"/>
    <property type="match status" value="1"/>
</dbReference>
<evidence type="ECO:0008006" key="5">
    <source>
        <dbReference type="Google" id="ProtNLM"/>
    </source>
</evidence>
<proteinExistence type="predicted"/>
<sequence>MSTSDPLSRLLNLYLLLSNASRPLSLAEITDHIGGFPDSPEARRQAFERAKRDLKALGLPITTVAHPQTSGDAYLVTKKEEARIAPMLNLDEAFALAGAMASVQFGNESGLDSARKLGCVWEGERIELAYVPRVPLVSQFFEAIQRYRVVRARYHNIERRLLPFGVLFRWGTWYLIAREEGQLLVKSFRIENFDPDIEITSEEFDPGDRVDVSTVLPESPTSVRWEDEEIVELEFPQEILSIVIDRLPQLVVNTIDNKTVHASAAISGFGAFVSILIEFGDQVELVAPPRARGRAFDLLSRSLEFQTVVLEEETEYIEEYQSLIAAELSPSTKKAGRESGTSKFKRIMSLLPWLYRNPNTTTQEISLLFGIPESAVGGLLETVACCGLPPFTPDQLIEIIVDGDEITARISEDFASGLRLGATDLFVAALSAKLALAHGDFVGQKELTSAIGKIFDVFGLDSDLSDSLVLDVEGTRNLTEIRRAQGDKKSLRFGYFSLTNQAFSERHVDPLRLFVRDGHWYLLGWCHSSEALKTFRLDRVAEVVVLDEAISVFPTDEELNATDFNFGSDQDVDSVLLVIDSNSSWRIARIPHRTIQSTRNPSYLVAEVNIVSKIWLRNFVASSVGDVKVIFPNEVVAGLRDALFKLRGRFG</sequence>
<dbReference type="Pfam" id="PF19187">
    <property type="entry name" value="HTH_PafC"/>
    <property type="match status" value="1"/>
</dbReference>
<feature type="domain" description="WYL" evidence="1">
    <location>
        <begin position="137"/>
        <end position="192"/>
    </location>
</feature>
<dbReference type="InterPro" id="IPR051534">
    <property type="entry name" value="CBASS_pafABC_assoc_protein"/>
</dbReference>
<evidence type="ECO:0000259" key="2">
    <source>
        <dbReference type="Pfam" id="PF19187"/>
    </source>
</evidence>
<evidence type="ECO:0000259" key="1">
    <source>
        <dbReference type="Pfam" id="PF13280"/>
    </source>
</evidence>
<evidence type="ECO:0000313" key="3">
    <source>
        <dbReference type="EMBL" id="KJF18402.1"/>
    </source>
</evidence>
<comment type="caution">
    <text evidence="3">The sequence shown here is derived from an EMBL/GenBank/DDBJ whole genome shotgun (WGS) entry which is preliminary data.</text>
</comment>
<dbReference type="InterPro" id="IPR043839">
    <property type="entry name" value="PafC_HTH"/>
</dbReference>
<dbReference type="RefSeq" id="WP_052604548.1">
    <property type="nucleotide sequence ID" value="NZ_JXYS01000018.1"/>
</dbReference>